<name>A0A8T3VW22_METOL</name>
<dbReference type="EMBL" id="SUTG01000093">
    <property type="protein sequence ID" value="MBE6513451.1"/>
    <property type="molecule type" value="Genomic_DNA"/>
</dbReference>
<organism evidence="1 2">
    <name type="scientific">Methanobrevibacter olleyae</name>
    <dbReference type="NCBI Taxonomy" id="294671"/>
    <lineage>
        <taxon>Archaea</taxon>
        <taxon>Methanobacteriati</taxon>
        <taxon>Methanobacteriota</taxon>
        <taxon>Methanomada group</taxon>
        <taxon>Methanobacteria</taxon>
        <taxon>Methanobacteriales</taxon>
        <taxon>Methanobacteriaceae</taxon>
        <taxon>Methanobrevibacter</taxon>
    </lineage>
</organism>
<proteinExistence type="predicted"/>
<evidence type="ECO:0000313" key="2">
    <source>
        <dbReference type="Proteomes" id="UP000732619"/>
    </source>
</evidence>
<evidence type="ECO:0000313" key="1">
    <source>
        <dbReference type="EMBL" id="MBE6513451.1"/>
    </source>
</evidence>
<accession>A0A8T3VW22</accession>
<dbReference type="Proteomes" id="UP000732619">
    <property type="component" value="Unassembled WGS sequence"/>
</dbReference>
<protein>
    <submittedName>
        <fullName evidence="1">Uncharacterized protein</fullName>
    </submittedName>
</protein>
<dbReference type="AlphaFoldDB" id="A0A8T3VW22"/>
<gene>
    <name evidence="1" type="ORF">E7Z75_09995</name>
</gene>
<reference evidence="1" key="1">
    <citation type="submission" date="2019-04" db="EMBL/GenBank/DDBJ databases">
        <title>Evolution of Biomass-Degrading Anaerobic Consortia Revealed by Metagenomics.</title>
        <authorList>
            <person name="Peng X."/>
        </authorList>
    </citation>
    <scope>NUCLEOTIDE SEQUENCE</scope>
    <source>
        <strain evidence="1">SIG14</strain>
    </source>
</reference>
<comment type="caution">
    <text evidence="1">The sequence shown here is derived from an EMBL/GenBank/DDBJ whole genome shotgun (WGS) entry which is preliminary data.</text>
</comment>
<sequence length="129" mass="15602">MMNWDTEKLEEMTNTQNEFTKIKLNYTKIAEKYFEMINKTRKNGDIIPLVFKDVEVAYNGKVKDDLKEIEVSDEILSLIEEKEQERQIMHIKHFSRSISHQAWFDFLDQEVKDFINKYTEYEDLIIQIN</sequence>